<feature type="DNA-binding region" description="H-T-H motif" evidence="4">
    <location>
        <begin position="51"/>
        <end position="70"/>
    </location>
</feature>
<dbReference type="InterPro" id="IPR001647">
    <property type="entry name" value="HTH_TetR"/>
</dbReference>
<reference evidence="7" key="1">
    <citation type="journal article" date="2019" name="Int. J. Syst. Evol. Microbiol.">
        <title>The Global Catalogue of Microorganisms (GCM) 10K type strain sequencing project: providing services to taxonomists for standard genome sequencing and annotation.</title>
        <authorList>
            <consortium name="The Broad Institute Genomics Platform"/>
            <consortium name="The Broad Institute Genome Sequencing Center for Infectious Disease"/>
            <person name="Wu L."/>
            <person name="Ma J."/>
        </authorList>
    </citation>
    <scope>NUCLEOTIDE SEQUENCE [LARGE SCALE GENOMIC DNA]</scope>
    <source>
        <strain evidence="7">CCUG 63830</strain>
    </source>
</reference>
<evidence type="ECO:0000259" key="5">
    <source>
        <dbReference type="PROSITE" id="PS50977"/>
    </source>
</evidence>
<dbReference type="PRINTS" id="PR00455">
    <property type="entry name" value="HTHTETR"/>
</dbReference>
<dbReference type="EMBL" id="JBHSWB010000001">
    <property type="protein sequence ID" value="MFC6661439.1"/>
    <property type="molecule type" value="Genomic_DNA"/>
</dbReference>
<dbReference type="InterPro" id="IPR009057">
    <property type="entry name" value="Homeodomain-like_sf"/>
</dbReference>
<evidence type="ECO:0000256" key="4">
    <source>
        <dbReference type="PROSITE-ProRule" id="PRU00335"/>
    </source>
</evidence>
<evidence type="ECO:0000313" key="6">
    <source>
        <dbReference type="EMBL" id="MFC6661439.1"/>
    </source>
</evidence>
<feature type="domain" description="HTH tetR-type" evidence="5">
    <location>
        <begin position="28"/>
        <end position="88"/>
    </location>
</feature>
<keyword evidence="7" id="KW-1185">Reference proteome</keyword>
<sequence length="242" mass="26225">MNLPTSPDAPTAAEPGAAPLSLRQRRQQELRQQLSDVATQMFLERGFDAVRVADVARACGVTEKTVFNHFPTKESLLSDRWDDMAQALRRKLTDPALTPVAAALAVLGTELSFLTASGTSGAPSLAQVRRYSDLIRTAPSLMAHQRRALDRLCDAAALALAERTGAAPEDPEVLITAAALSGLWTVYFHSLRRHLYLDDGAQVRAEVECDLRRAADVLRLGLERTPGDAAEGRKAARQTSPT</sequence>
<dbReference type="PROSITE" id="PS50977">
    <property type="entry name" value="HTH_TETR_2"/>
    <property type="match status" value="1"/>
</dbReference>
<accession>A0ABW1ZLU4</accession>
<proteinExistence type="predicted"/>
<dbReference type="Proteomes" id="UP001596317">
    <property type="component" value="Unassembled WGS sequence"/>
</dbReference>
<evidence type="ECO:0000256" key="1">
    <source>
        <dbReference type="ARBA" id="ARBA00023015"/>
    </source>
</evidence>
<keyword evidence="1" id="KW-0805">Transcription regulation</keyword>
<dbReference type="InterPro" id="IPR050109">
    <property type="entry name" value="HTH-type_TetR-like_transc_reg"/>
</dbReference>
<dbReference type="PANTHER" id="PTHR30055">
    <property type="entry name" value="HTH-TYPE TRANSCRIPTIONAL REGULATOR RUTR"/>
    <property type="match status" value="1"/>
</dbReference>
<gene>
    <name evidence="6" type="ORF">ACFP90_14610</name>
</gene>
<keyword evidence="3" id="KW-0804">Transcription</keyword>
<dbReference type="Gene3D" id="1.10.357.10">
    <property type="entry name" value="Tetracycline Repressor, domain 2"/>
    <property type="match status" value="1"/>
</dbReference>
<dbReference type="Pfam" id="PF17754">
    <property type="entry name" value="TetR_C_14"/>
    <property type="match status" value="1"/>
</dbReference>
<organism evidence="6 7">
    <name type="scientific">Deinococcus multiflagellatus</name>
    <dbReference type="NCBI Taxonomy" id="1656887"/>
    <lineage>
        <taxon>Bacteria</taxon>
        <taxon>Thermotogati</taxon>
        <taxon>Deinococcota</taxon>
        <taxon>Deinococci</taxon>
        <taxon>Deinococcales</taxon>
        <taxon>Deinococcaceae</taxon>
        <taxon>Deinococcus</taxon>
    </lineage>
</organism>
<dbReference type="Pfam" id="PF00440">
    <property type="entry name" value="TetR_N"/>
    <property type="match status" value="1"/>
</dbReference>
<dbReference type="SUPFAM" id="SSF46689">
    <property type="entry name" value="Homeodomain-like"/>
    <property type="match status" value="1"/>
</dbReference>
<evidence type="ECO:0000313" key="7">
    <source>
        <dbReference type="Proteomes" id="UP001596317"/>
    </source>
</evidence>
<dbReference type="RefSeq" id="WP_224610646.1">
    <property type="nucleotide sequence ID" value="NZ_JAIQXV010000015.1"/>
</dbReference>
<evidence type="ECO:0000256" key="3">
    <source>
        <dbReference type="ARBA" id="ARBA00023163"/>
    </source>
</evidence>
<dbReference type="PANTHER" id="PTHR30055:SF234">
    <property type="entry name" value="HTH-TYPE TRANSCRIPTIONAL REGULATOR BETI"/>
    <property type="match status" value="1"/>
</dbReference>
<evidence type="ECO:0000256" key="2">
    <source>
        <dbReference type="ARBA" id="ARBA00023125"/>
    </source>
</evidence>
<comment type="caution">
    <text evidence="6">The sequence shown here is derived from an EMBL/GenBank/DDBJ whole genome shotgun (WGS) entry which is preliminary data.</text>
</comment>
<keyword evidence="2 4" id="KW-0238">DNA-binding</keyword>
<protein>
    <submittedName>
        <fullName evidence="6">TetR/AcrR family transcriptional regulator</fullName>
    </submittedName>
</protein>
<name>A0ABW1ZLU4_9DEIO</name>
<dbReference type="InterPro" id="IPR041347">
    <property type="entry name" value="MftR_C"/>
</dbReference>